<proteinExistence type="predicted"/>
<dbReference type="Proteomes" id="UP000054564">
    <property type="component" value="Unassembled WGS sequence"/>
</dbReference>
<protein>
    <submittedName>
        <fullName evidence="1">Uncharacterized protein</fullName>
    </submittedName>
</protein>
<keyword evidence="2" id="KW-1185">Reference proteome</keyword>
<name>A0A0L0ULX0_9BASI</name>
<evidence type="ECO:0000313" key="2">
    <source>
        <dbReference type="Proteomes" id="UP000054564"/>
    </source>
</evidence>
<dbReference type="AlphaFoldDB" id="A0A0L0ULX0"/>
<feature type="non-terminal residue" evidence="1">
    <location>
        <position position="1"/>
    </location>
</feature>
<sequence>SLVYLIETEDFYDDVRNNPILLDRLDTSDLHPNHPCHTTLRKKVPGFFSDETKGYIMTEFCALRAKSYAYNIYAGEEDEQKDKDDRVGGENIKAKGIRGHVVKNHMSLADHVKSHDDKYEKANLQQL</sequence>
<dbReference type="EMBL" id="AJIL01003500">
    <property type="protein sequence ID" value="KNE87976.1"/>
    <property type="molecule type" value="Genomic_DNA"/>
</dbReference>
<reference evidence="2" key="1">
    <citation type="submission" date="2014-03" db="EMBL/GenBank/DDBJ databases">
        <title>The Genome Sequence of Puccinia striiformis f. sp. tritici PST-78.</title>
        <authorList>
            <consortium name="The Broad Institute Genome Sequencing Platform"/>
            <person name="Cuomo C."/>
            <person name="Hulbert S."/>
            <person name="Chen X."/>
            <person name="Walker B."/>
            <person name="Young S.K."/>
            <person name="Zeng Q."/>
            <person name="Gargeya S."/>
            <person name="Fitzgerald M."/>
            <person name="Haas B."/>
            <person name="Abouelleil A."/>
            <person name="Alvarado L."/>
            <person name="Arachchi H.M."/>
            <person name="Berlin A.M."/>
            <person name="Chapman S.B."/>
            <person name="Goldberg J."/>
            <person name="Griggs A."/>
            <person name="Gujja S."/>
            <person name="Hansen M."/>
            <person name="Howarth C."/>
            <person name="Imamovic A."/>
            <person name="Larimer J."/>
            <person name="McCowan C."/>
            <person name="Montmayeur A."/>
            <person name="Murphy C."/>
            <person name="Neiman D."/>
            <person name="Pearson M."/>
            <person name="Priest M."/>
            <person name="Roberts A."/>
            <person name="Saif S."/>
            <person name="Shea T."/>
            <person name="Sisk P."/>
            <person name="Sykes S."/>
            <person name="Wortman J."/>
            <person name="Nusbaum C."/>
            <person name="Birren B."/>
        </authorList>
    </citation>
    <scope>NUCLEOTIDE SEQUENCE [LARGE SCALE GENOMIC DNA]</scope>
    <source>
        <strain evidence="2">race PST-78</strain>
    </source>
</reference>
<gene>
    <name evidence="1" type="ORF">PSTG_18630</name>
</gene>
<dbReference type="STRING" id="1165861.A0A0L0ULX0"/>
<comment type="caution">
    <text evidence="1">The sequence shown here is derived from an EMBL/GenBank/DDBJ whole genome shotgun (WGS) entry which is preliminary data.</text>
</comment>
<organism evidence="1 2">
    <name type="scientific">Puccinia striiformis f. sp. tritici PST-78</name>
    <dbReference type="NCBI Taxonomy" id="1165861"/>
    <lineage>
        <taxon>Eukaryota</taxon>
        <taxon>Fungi</taxon>
        <taxon>Dikarya</taxon>
        <taxon>Basidiomycota</taxon>
        <taxon>Pucciniomycotina</taxon>
        <taxon>Pucciniomycetes</taxon>
        <taxon>Pucciniales</taxon>
        <taxon>Pucciniaceae</taxon>
        <taxon>Puccinia</taxon>
    </lineage>
</organism>
<accession>A0A0L0ULX0</accession>
<evidence type="ECO:0000313" key="1">
    <source>
        <dbReference type="EMBL" id="KNE87976.1"/>
    </source>
</evidence>